<comment type="similarity">
    <text evidence="7">Belongs to the PINc/VapC protein family.</text>
</comment>
<reference evidence="9 10" key="1">
    <citation type="submission" date="2023-12" db="EMBL/GenBank/DDBJ databases">
        <title>Novel species of the genus Arcicella isolated from rivers.</title>
        <authorList>
            <person name="Lu H."/>
        </authorList>
    </citation>
    <scope>NUCLEOTIDE SEQUENCE [LARGE SCALE GENOMIC DNA]</scope>
    <source>
        <strain evidence="9 10">KCTC 23307</strain>
    </source>
</reference>
<keyword evidence="10" id="KW-1185">Reference proteome</keyword>
<evidence type="ECO:0000256" key="1">
    <source>
        <dbReference type="ARBA" id="ARBA00001946"/>
    </source>
</evidence>
<dbReference type="Gene3D" id="3.40.50.1010">
    <property type="entry name" value="5'-nuclease"/>
    <property type="match status" value="1"/>
</dbReference>
<dbReference type="RefSeq" id="WP_323297207.1">
    <property type="nucleotide sequence ID" value="NZ_JAYFUM010000014.1"/>
</dbReference>
<accession>A0ABU5QB48</accession>
<dbReference type="Pfam" id="PF01850">
    <property type="entry name" value="PIN"/>
    <property type="match status" value="1"/>
</dbReference>
<evidence type="ECO:0000313" key="9">
    <source>
        <dbReference type="EMBL" id="MEA5140051.1"/>
    </source>
</evidence>
<evidence type="ECO:0000256" key="3">
    <source>
        <dbReference type="ARBA" id="ARBA00022722"/>
    </source>
</evidence>
<dbReference type="EMBL" id="JAYFUM010000014">
    <property type="protein sequence ID" value="MEA5140051.1"/>
    <property type="molecule type" value="Genomic_DNA"/>
</dbReference>
<name>A0ABU5QB48_9BACT</name>
<gene>
    <name evidence="9" type="ORF">VB248_12945</name>
</gene>
<evidence type="ECO:0000313" key="10">
    <source>
        <dbReference type="Proteomes" id="UP001302949"/>
    </source>
</evidence>
<keyword evidence="5" id="KW-0378">Hydrolase</keyword>
<dbReference type="CDD" id="cd18738">
    <property type="entry name" value="PIN_VapC4-5_FitB-like"/>
    <property type="match status" value="1"/>
</dbReference>
<dbReference type="PANTHER" id="PTHR33653:SF1">
    <property type="entry name" value="RIBONUCLEASE VAPC2"/>
    <property type="match status" value="1"/>
</dbReference>
<comment type="cofactor">
    <cofactor evidence="1">
        <name>Mg(2+)</name>
        <dbReference type="ChEBI" id="CHEBI:18420"/>
    </cofactor>
</comment>
<evidence type="ECO:0000256" key="6">
    <source>
        <dbReference type="ARBA" id="ARBA00022842"/>
    </source>
</evidence>
<keyword evidence="3" id="KW-0540">Nuclease</keyword>
<evidence type="ECO:0000259" key="8">
    <source>
        <dbReference type="Pfam" id="PF01850"/>
    </source>
</evidence>
<dbReference type="PANTHER" id="PTHR33653">
    <property type="entry name" value="RIBONUCLEASE VAPC2"/>
    <property type="match status" value="1"/>
</dbReference>
<dbReference type="InterPro" id="IPR050556">
    <property type="entry name" value="Type_II_TA_system_RNase"/>
</dbReference>
<feature type="domain" description="PIN" evidence="8">
    <location>
        <begin position="4"/>
        <end position="117"/>
    </location>
</feature>
<dbReference type="Proteomes" id="UP001302949">
    <property type="component" value="Unassembled WGS sequence"/>
</dbReference>
<dbReference type="InterPro" id="IPR029060">
    <property type="entry name" value="PIN-like_dom_sf"/>
</dbReference>
<keyword evidence="2" id="KW-1277">Toxin-antitoxin system</keyword>
<protein>
    <submittedName>
        <fullName evidence="9">Type II toxin-antitoxin system VapC family toxin</fullName>
    </submittedName>
</protein>
<evidence type="ECO:0000256" key="7">
    <source>
        <dbReference type="ARBA" id="ARBA00038093"/>
    </source>
</evidence>
<dbReference type="SUPFAM" id="SSF88723">
    <property type="entry name" value="PIN domain-like"/>
    <property type="match status" value="1"/>
</dbReference>
<keyword evidence="4" id="KW-0479">Metal-binding</keyword>
<organism evidence="9 10">
    <name type="scientific">Arcicella rigui</name>
    <dbReference type="NCBI Taxonomy" id="797020"/>
    <lineage>
        <taxon>Bacteria</taxon>
        <taxon>Pseudomonadati</taxon>
        <taxon>Bacteroidota</taxon>
        <taxon>Cytophagia</taxon>
        <taxon>Cytophagales</taxon>
        <taxon>Flectobacillaceae</taxon>
        <taxon>Arcicella</taxon>
    </lineage>
</organism>
<dbReference type="InterPro" id="IPR002716">
    <property type="entry name" value="PIN_dom"/>
</dbReference>
<comment type="caution">
    <text evidence="9">The sequence shown here is derived from an EMBL/GenBank/DDBJ whole genome shotgun (WGS) entry which is preliminary data.</text>
</comment>
<sequence>MERYLIDTNIVSGYFSSSFSKTGLDWMDKVIDDVPNISIITQIELLCWQTDIVTEASIKEFIDDSKIWDITPEVLNQCVNIRRKKKIKTPDAIIAATALINGFIIITNNEKDFRNIKGLKLINPFQL</sequence>
<keyword evidence="6" id="KW-0460">Magnesium</keyword>
<proteinExistence type="inferred from homology"/>
<evidence type="ECO:0000256" key="5">
    <source>
        <dbReference type="ARBA" id="ARBA00022801"/>
    </source>
</evidence>
<evidence type="ECO:0000256" key="4">
    <source>
        <dbReference type="ARBA" id="ARBA00022723"/>
    </source>
</evidence>
<evidence type="ECO:0000256" key="2">
    <source>
        <dbReference type="ARBA" id="ARBA00022649"/>
    </source>
</evidence>